<evidence type="ECO:0008006" key="3">
    <source>
        <dbReference type="Google" id="ProtNLM"/>
    </source>
</evidence>
<dbReference type="EMBL" id="MH155870">
    <property type="protein sequence ID" value="AWN05258.1"/>
    <property type="molecule type" value="Genomic_DNA"/>
</dbReference>
<reference evidence="2" key="1">
    <citation type="submission" date="2018-04" db="EMBL/GenBank/DDBJ databases">
        <authorList>
            <person name="Go L.Y."/>
            <person name="Mitchell J.A."/>
        </authorList>
    </citation>
    <scope>NUCLEOTIDE SEQUENCE [LARGE SCALE GENOMIC DNA]</scope>
</reference>
<name>A0A2U8UNS7_9CAUD</name>
<gene>
    <name evidence="1" type="primary">34</name>
    <name evidence="1" type="ORF">SEA_IBANTIK_34</name>
</gene>
<sequence>MFKVGDRVVVVRNKLGGPNTFVGQRGVVNALSDKHFGIGVRTESYGVASFFPEELEFEETYDAMSAPHPDEVSLFSQEVDTRHDDVVNSPSHYTRGKFEVIDIIEDSGVGYRLGNVLKYVLRCDHKHDDNGVEDLSKALWYLKREILSRGGTV</sequence>
<evidence type="ECO:0000313" key="2">
    <source>
        <dbReference type="Proteomes" id="UP000247188"/>
    </source>
</evidence>
<dbReference type="KEGG" id="vg:80019253"/>
<accession>A0A2U8UNS7</accession>
<evidence type="ECO:0000313" key="1">
    <source>
        <dbReference type="EMBL" id="AWN05258.1"/>
    </source>
</evidence>
<dbReference type="RefSeq" id="YP_010754658.1">
    <property type="nucleotide sequence ID" value="NC_073462.1"/>
</dbReference>
<organism evidence="1 2">
    <name type="scientific">Streptomyces phage Ibantik</name>
    <dbReference type="NCBI Taxonomy" id="2182397"/>
    <lineage>
        <taxon>Viruses</taxon>
        <taxon>Duplodnaviria</taxon>
        <taxon>Heunggongvirae</taxon>
        <taxon>Uroviricota</taxon>
        <taxon>Caudoviricetes</taxon>
        <taxon>Ibantikvirus</taxon>
        <taxon>Ibantikvirus ibantik</taxon>
    </lineage>
</organism>
<dbReference type="InterPro" id="IPR021739">
    <property type="entry name" value="SaV-like"/>
</dbReference>
<protein>
    <recommendedName>
        <fullName evidence="3">DUF3310 domain-containing protein</fullName>
    </recommendedName>
</protein>
<dbReference type="Proteomes" id="UP000247188">
    <property type="component" value="Segment"/>
</dbReference>
<dbReference type="GeneID" id="80019253"/>
<keyword evidence="2" id="KW-1185">Reference proteome</keyword>
<proteinExistence type="predicted"/>
<dbReference type="Pfam" id="PF11753">
    <property type="entry name" value="DUF3310"/>
    <property type="match status" value="1"/>
</dbReference>